<name>A0A7G5IJT5_9SPHN</name>
<sequence>MDLDEYQNLAYATDHTPGDGEFKTAVQVLALQSKVGNLSVIFKRYYRKQRTRRGMSIAIRDSLGDILWYIAAVANSSGLKLSDIAKHNLESVNRLYGTKTPTLFDPQRFFVGETHEQFPDKMTFQFFTTRDLTARKIKQTVILGPDGQQFGDPIDDNEYKDDYYRFHDPIHICFMTYVGWSPVMRKLLGIKRKSNALIDRVEDGAKARDIEEGIAKRVFAYMQDNNMLEGIEEVDSDLLREIPLMLGERESAWVAEASWQTAIMRSAQLIRALVKNSGGILSVNLIEQEVAYSVQTDTGA</sequence>
<protein>
    <recommendedName>
        <fullName evidence="1">MazG C-terminal domain-containing protein</fullName>
    </recommendedName>
</protein>
<dbReference type="EMBL" id="CP059851">
    <property type="protein sequence ID" value="QMW23627.1"/>
    <property type="molecule type" value="Genomic_DNA"/>
</dbReference>
<dbReference type="KEGG" id="sand:H3309_03815"/>
<dbReference type="SUPFAM" id="SSF101386">
    <property type="entry name" value="all-alpha NTP pyrophosphatases"/>
    <property type="match status" value="1"/>
</dbReference>
<dbReference type="AlphaFoldDB" id="A0A7G5IJT5"/>
<organism evidence="2 3">
    <name type="scientific">Sandaracinobacteroides saxicola</name>
    <dbReference type="NCBI Taxonomy" id="2759707"/>
    <lineage>
        <taxon>Bacteria</taxon>
        <taxon>Pseudomonadati</taxon>
        <taxon>Pseudomonadota</taxon>
        <taxon>Alphaproteobacteria</taxon>
        <taxon>Sphingomonadales</taxon>
        <taxon>Sphingosinicellaceae</taxon>
        <taxon>Sandaracinobacteroides</taxon>
    </lineage>
</organism>
<evidence type="ECO:0000313" key="2">
    <source>
        <dbReference type="EMBL" id="QMW23627.1"/>
    </source>
</evidence>
<dbReference type="Proteomes" id="UP000515292">
    <property type="component" value="Chromosome"/>
</dbReference>
<proteinExistence type="predicted"/>
<feature type="domain" description="MazG C-terminal" evidence="1">
    <location>
        <begin position="113"/>
        <end position="294"/>
    </location>
</feature>
<accession>A0A7G5IJT5</accession>
<evidence type="ECO:0000259" key="1">
    <source>
        <dbReference type="Pfam" id="PF18722"/>
    </source>
</evidence>
<gene>
    <name evidence="2" type="ORF">H3309_03815</name>
</gene>
<dbReference type="RefSeq" id="WP_182297450.1">
    <property type="nucleotide sequence ID" value="NZ_CP059851.1"/>
</dbReference>
<dbReference type="Gene3D" id="1.10.287.1080">
    <property type="entry name" value="MazG-like"/>
    <property type="match status" value="1"/>
</dbReference>
<dbReference type="InterPro" id="IPR041407">
    <property type="entry name" value="MazG_C"/>
</dbReference>
<reference evidence="2 3" key="1">
    <citation type="submission" date="2020-07" db="EMBL/GenBank/DDBJ databases">
        <title>Complete genome sequence for Sandaracinobacter sp. M6.</title>
        <authorList>
            <person name="Tang Y."/>
            <person name="Liu Q."/>
            <person name="Guo Z."/>
            <person name="Lei P."/>
            <person name="Huang B."/>
        </authorList>
    </citation>
    <scope>NUCLEOTIDE SEQUENCE [LARGE SCALE GENOMIC DNA]</scope>
    <source>
        <strain evidence="2 3">M6</strain>
    </source>
</reference>
<dbReference type="Pfam" id="PF18722">
    <property type="entry name" value="MazG_C"/>
    <property type="match status" value="1"/>
</dbReference>
<evidence type="ECO:0000313" key="3">
    <source>
        <dbReference type="Proteomes" id="UP000515292"/>
    </source>
</evidence>
<keyword evidence="3" id="KW-1185">Reference proteome</keyword>